<sequence>MEGKSTKRNTKWQRLILWGSAAVLIIMGMLYFDREKVFKEEKPPMPVITVGDTEVQAIMGSYRWNDGLVEKEMKDISKSLKYQEVPVNEEMRIEFPEGEEPIYFNKGSQDYNGKFIGTTDSKINHYMPNATGLSTINIKAYWKDGKRADYIIPLKTSEVKLKEYYARYFGTYSILIVDEDTQSAERAQLDLQTEFSNMLIFYNKADKQLLPELKIDNSKAFLLFDHQKEIVRTDDVVTMKKYIRENIIFKEVIEGTVSEIDHDLGFVTINGRQLIIEPDLLVRTGQEVSVKARDLISKFYSPVIEELQVLRDSDQILNDPKWLSKKPGKWSILAIGDSKFLQPLKTPHKEDLKLAGSITTQESLKLNNGEQLTGPAIYIFNDKELIFQTSTYDELLKYLFSREALAFAIEQAKVYRSGK</sequence>
<protein>
    <submittedName>
        <fullName evidence="2">Uncharacterized protein</fullName>
    </submittedName>
</protein>
<keyword evidence="1" id="KW-0472">Membrane</keyword>
<evidence type="ECO:0000313" key="2">
    <source>
        <dbReference type="EMBL" id="TYS64855.1"/>
    </source>
</evidence>
<dbReference type="RefSeq" id="WP_148949299.1">
    <property type="nucleotide sequence ID" value="NZ_VTES01000002.1"/>
</dbReference>
<name>A0A5D4SN93_9BACI</name>
<keyword evidence="1" id="KW-0812">Transmembrane</keyword>
<evidence type="ECO:0000313" key="3">
    <source>
        <dbReference type="Proteomes" id="UP000323732"/>
    </source>
</evidence>
<proteinExistence type="predicted"/>
<feature type="transmembrane region" description="Helical" evidence="1">
    <location>
        <begin position="12"/>
        <end position="32"/>
    </location>
</feature>
<accession>A0A5D4SN93</accession>
<organism evidence="2 3">
    <name type="scientific">Bacillus infantis</name>
    <dbReference type="NCBI Taxonomy" id="324767"/>
    <lineage>
        <taxon>Bacteria</taxon>
        <taxon>Bacillati</taxon>
        <taxon>Bacillota</taxon>
        <taxon>Bacilli</taxon>
        <taxon>Bacillales</taxon>
        <taxon>Bacillaceae</taxon>
        <taxon>Bacillus</taxon>
    </lineage>
</organism>
<dbReference type="AlphaFoldDB" id="A0A5D4SN93"/>
<gene>
    <name evidence="2" type="ORF">FZD47_05695</name>
</gene>
<dbReference type="Proteomes" id="UP000323732">
    <property type="component" value="Unassembled WGS sequence"/>
</dbReference>
<comment type="caution">
    <text evidence="2">The sequence shown here is derived from an EMBL/GenBank/DDBJ whole genome shotgun (WGS) entry which is preliminary data.</text>
</comment>
<evidence type="ECO:0000256" key="1">
    <source>
        <dbReference type="SAM" id="Phobius"/>
    </source>
</evidence>
<dbReference type="EMBL" id="VTES01000002">
    <property type="protein sequence ID" value="TYS64855.1"/>
    <property type="molecule type" value="Genomic_DNA"/>
</dbReference>
<reference evidence="2 3" key="1">
    <citation type="submission" date="2019-08" db="EMBL/GenBank/DDBJ databases">
        <title>Bacillus genomes from the desert of Cuatro Cienegas, Coahuila.</title>
        <authorList>
            <person name="Olmedo-Alvarez G."/>
        </authorList>
    </citation>
    <scope>NUCLEOTIDE SEQUENCE [LARGE SCALE GENOMIC DNA]</scope>
    <source>
        <strain evidence="2 3">CH37_1T</strain>
    </source>
</reference>
<keyword evidence="1" id="KW-1133">Transmembrane helix</keyword>